<protein>
    <submittedName>
        <fullName evidence="1">Polyketide synthase</fullName>
    </submittedName>
</protein>
<organism evidence="1 2">
    <name type="scientific">Neofusicoccum parvum</name>
    <dbReference type="NCBI Taxonomy" id="310453"/>
    <lineage>
        <taxon>Eukaryota</taxon>
        <taxon>Fungi</taxon>
        <taxon>Dikarya</taxon>
        <taxon>Ascomycota</taxon>
        <taxon>Pezizomycotina</taxon>
        <taxon>Dothideomycetes</taxon>
        <taxon>Dothideomycetes incertae sedis</taxon>
        <taxon>Botryosphaeriales</taxon>
        <taxon>Botryosphaeriaceae</taxon>
        <taxon>Neofusicoccum</taxon>
    </lineage>
</organism>
<accession>A0ACB5S247</accession>
<evidence type="ECO:0000313" key="2">
    <source>
        <dbReference type="Proteomes" id="UP001165186"/>
    </source>
</evidence>
<evidence type="ECO:0000313" key="1">
    <source>
        <dbReference type="EMBL" id="GME26822.1"/>
    </source>
</evidence>
<dbReference type="Proteomes" id="UP001165186">
    <property type="component" value="Unassembled WGS sequence"/>
</dbReference>
<proteinExistence type="predicted"/>
<sequence length="2140" mass="230242">MPGINAEEPPPPTPTPAPIAIVGMSCRMPGAVSSLPDFWDMMVSSRDGRTEFPADRFNPATFYHPNPDRKDCINTRHGYFVDQDVSTFDAGFFKMGATEAAATGPQHRLLLECAFEALEDAGIPKEQIAGRDVGVFATNNMCDYTFGQMNDVHSSTPMSAALGNACMLSNGISYHFDLKGPSVTVETACSSTLSAMHQAAQSLRSGETEVCIVAGCALNLTPWRWMLLSNLMMLNPSGKIAAFDQAADSGYARGEGAGCLVLKPLHQALRDNDRIHCVLADVGVNHDGQKLSYTTPSEASQAKLMQQVYARASISPEEVGFVEAHAPGTRVGDPVELSAIHTVFGNGRTAENPLLLGSVKSNVGHLESASGIPSVIKVALMLEKGIVPPTVGFEQENEKAPLRSRNMEVPVNSIPWPQGKRYAAVNNFGFGGTNAHCVLEQAPTNKPTLLVEHNGSKDDTTTNPFLFALSANDEAAFTARKEQLVQFLQSSDQISARDLAYTLGQRRSHLSWRTAGVASSTSELATALPSSGGVRCGQRSPRLAFIFPGQGSQWFGMGRELFYRYPVFAQAIRETDAILEKLGADFVLAEQMFTAGAESRIDQPEISQPATTALQAALVVLLRSWGVEPCAVVGHSSGEIAAAFAAGILSLESATRAAYYRGQFTAALRTEQPDLRGGMIAIMAGADEISPLLSAVKAGTVVVACENSPKSITASGDEAGLAELEVLMREKRILHKRLDVDVPYHSPFLEHVLELYKNLEGLEPQPKENHRAAFYSTMYGRKISGTKVKPSYWASSARYPVRFSQGVLDLLSKDSPPDAFVEIGPRTTLLGPTKQILKSVQIEQTLLFSMLERGKDARRTSLELAGKLYSMGVALKFGEVNFPAATDGTTETAPRLVEGLSPYPWSRSRYWLDSRLIDESLRGEFVRHDLLGRPLEGLSGGETTWKNVLRMEDLPWLRDYRLQSAVFPFAGFISTAVEAAAELATSRRVDFDGFLLREVRALEPLVLEEGVRCDMATKLRPMSGTWDEFEISTWDSNTKGWVHHCCGFVGVRKGHQSSNGVSARFEKVSKECQRVVDRSKFYQEWARVSPQRGPTFQNVLNLRYGNGQAAGEISVSETRAIMPYQYETELAVHPTTLDSLFQCVGPLLVAEPQRGPDNIWAPTAVREMYVSCRIPGKPGDRLNIVASTGSTGSTASVPADFTIVGLGHGGGEQSCIELDGLTMSVANSGAVRWPEPTSGCYKVTWQLADAFTRAGSSSQPWLIVYNDPRTEDFAFEVKDQMARAKLAVSVCTLAQAEPENRCGVVVCELDSSLLARADNSEFEKLKRVLLTADEAVWVTKGAQKKATNPDGSIIAGFARTLRYELGKKVATLDLDPDEDDEEDAEGQASLVAEVAARIGSSSGGRTDMEYLEEDGMLLVPRLVDNEPVMRACHAATGVCGPSEQRVDPARRAKLVMARPGAPETLYLDDADDLGELQDSEIEVRVAATGVTMKDARAATSLASGCQLGTECSGTVTRIGAEVEGLAVGERVCCLSADAFGSFARCRASSAAKMPDDMSLDVAAALPADFTQAYYAAVEEGRLRQGERVLVHAHGSLGQAVVQVTAAVGAEVFTSRDDQTPQDVDLVVNTLPGDVEFVQTAWQFLAPFGRFVQVGDTKGTLTMPPIGARGNCSFAYAAIDAVAAGRPRLMADIWSRVMELVASKRIGPDSSTLSVIPFSQLPSALRGLSSGTVTAKNVVINKEGDTFQATASKPATPVLHPDGCYIIVGGTGGLGRIITEWMVGLGARNIFLLSRGTKVNDEVEKLIQRVQEAGARVAVKACDVSNKSQVDSVIHECANSGGPIHGVIHAAMVSTKGAPFENTTYEDFKSASESKITGAWNLHCALTNAPDLDFFIMFSSTAGVLGMPGHIGYSAANTYLDGLAQFRVQKGLPATSLALGFVLDAGYLAERADLTQLRRIGGLEGEFVTAADVIALLTTAINGKVGANCIMGIGFGGDSSNAKIQPSTDDARLTNLSLRGSGSSSGQNQAQEQQFMTNGDSGETSLFTELRRAVDKQAALNLVLEAVTKKVAALLLVPIEDVRATNSTAELGLDSLTMMELMNWVATDFRTRLRMTDLFHVEGLLDLSSQILEKSGVIFEK</sequence>
<gene>
    <name evidence="1" type="primary">g12622</name>
    <name evidence="1" type="ORF">NpPPO83_00012622</name>
</gene>
<keyword evidence="2" id="KW-1185">Reference proteome</keyword>
<dbReference type="EMBL" id="BSXG01000031">
    <property type="protein sequence ID" value="GME26822.1"/>
    <property type="molecule type" value="Genomic_DNA"/>
</dbReference>
<name>A0ACB5S247_9PEZI</name>
<comment type="caution">
    <text evidence="1">The sequence shown here is derived from an EMBL/GenBank/DDBJ whole genome shotgun (WGS) entry which is preliminary data.</text>
</comment>
<reference evidence="1" key="1">
    <citation type="submission" date="2024-09" db="EMBL/GenBank/DDBJ databases">
        <title>Draft Genome Sequences of Neofusicoccum parvum.</title>
        <authorList>
            <person name="Ashida A."/>
            <person name="Camagna M."/>
            <person name="Tanaka A."/>
            <person name="Takemoto D."/>
        </authorList>
    </citation>
    <scope>NUCLEOTIDE SEQUENCE</scope>
    <source>
        <strain evidence="1">PPO83</strain>
    </source>
</reference>